<feature type="compositionally biased region" description="Polar residues" evidence="1">
    <location>
        <begin position="164"/>
        <end position="180"/>
    </location>
</feature>
<name>A0AAE1ZIT6_SCHME</name>
<evidence type="ECO:0000313" key="3">
    <source>
        <dbReference type="EMBL" id="KAK4474097.1"/>
    </source>
</evidence>
<keyword evidence="2" id="KW-0472">Membrane</keyword>
<sequence length="193" mass="22556">MCCCEYEFIKYILIYLMTMITVIYLVSGEDYLSINEDINRLLTDGKIQTTTIDPALLESYRKKTIISFTVFGVIFGLMNVACWIASIIKAIMDRRKIKRRNLARHEAKRFKTESHRRSVLKDLLEPEPPKLILPNVVDNVIRNYKTDSPTTPTSSESPIHHFSRYSTLQRSSSPKQYTQDEMNEPTEKDYFMK</sequence>
<dbReference type="Proteomes" id="UP001292079">
    <property type="component" value="Unassembled WGS sequence"/>
</dbReference>
<evidence type="ECO:0000313" key="4">
    <source>
        <dbReference type="Proteomes" id="UP001292079"/>
    </source>
</evidence>
<evidence type="ECO:0000256" key="1">
    <source>
        <dbReference type="SAM" id="MobiDB-lite"/>
    </source>
</evidence>
<keyword evidence="2" id="KW-0812">Transmembrane</keyword>
<organism evidence="3 4">
    <name type="scientific">Schistosoma mekongi</name>
    <name type="common">Parasitic worm</name>
    <dbReference type="NCBI Taxonomy" id="38744"/>
    <lineage>
        <taxon>Eukaryota</taxon>
        <taxon>Metazoa</taxon>
        <taxon>Spiralia</taxon>
        <taxon>Lophotrochozoa</taxon>
        <taxon>Platyhelminthes</taxon>
        <taxon>Trematoda</taxon>
        <taxon>Digenea</taxon>
        <taxon>Strigeidida</taxon>
        <taxon>Schistosomatoidea</taxon>
        <taxon>Schistosomatidae</taxon>
        <taxon>Schistosoma</taxon>
    </lineage>
</organism>
<protein>
    <submittedName>
        <fullName evidence="3">Uncharacterized protein</fullName>
    </submittedName>
</protein>
<feature type="region of interest" description="Disordered" evidence="1">
    <location>
        <begin position="144"/>
        <end position="193"/>
    </location>
</feature>
<keyword evidence="4" id="KW-1185">Reference proteome</keyword>
<feature type="transmembrane region" description="Helical" evidence="2">
    <location>
        <begin position="12"/>
        <end position="27"/>
    </location>
</feature>
<feature type="compositionally biased region" description="Low complexity" evidence="1">
    <location>
        <begin position="146"/>
        <end position="157"/>
    </location>
</feature>
<evidence type="ECO:0000256" key="2">
    <source>
        <dbReference type="SAM" id="Phobius"/>
    </source>
</evidence>
<dbReference type="EMBL" id="JALJAT010000002">
    <property type="protein sequence ID" value="KAK4474097.1"/>
    <property type="molecule type" value="Genomic_DNA"/>
</dbReference>
<gene>
    <name evidence="3" type="ORF">MN116_003404</name>
</gene>
<reference evidence="3" key="1">
    <citation type="submission" date="2022-04" db="EMBL/GenBank/DDBJ databases">
        <authorList>
            <person name="Xu L."/>
            <person name="Lv Z."/>
        </authorList>
    </citation>
    <scope>NUCLEOTIDE SEQUENCE</scope>
    <source>
        <strain evidence="3">LV_2022a</strain>
    </source>
</reference>
<dbReference type="AlphaFoldDB" id="A0AAE1ZIT6"/>
<reference evidence="3" key="2">
    <citation type="journal article" date="2023" name="Infect Dis Poverty">
        <title>Chromosome-scale genome of the human blood fluke Schistosoma mekongi and its implications for public health.</title>
        <authorList>
            <person name="Zhou M."/>
            <person name="Xu L."/>
            <person name="Xu D."/>
            <person name="Chen W."/>
            <person name="Khan J."/>
            <person name="Hu Y."/>
            <person name="Huang H."/>
            <person name="Wei H."/>
            <person name="Zhang Y."/>
            <person name="Chusongsang P."/>
            <person name="Tanasarnprasert K."/>
            <person name="Hu X."/>
            <person name="Limpanont Y."/>
            <person name="Lv Z."/>
        </authorList>
    </citation>
    <scope>NUCLEOTIDE SEQUENCE</scope>
    <source>
        <strain evidence="3">LV_2022a</strain>
    </source>
</reference>
<feature type="transmembrane region" description="Helical" evidence="2">
    <location>
        <begin position="65"/>
        <end position="91"/>
    </location>
</feature>
<proteinExistence type="predicted"/>
<comment type="caution">
    <text evidence="3">The sequence shown here is derived from an EMBL/GenBank/DDBJ whole genome shotgun (WGS) entry which is preliminary data.</text>
</comment>
<accession>A0AAE1ZIT6</accession>
<keyword evidence="2" id="KW-1133">Transmembrane helix</keyword>